<feature type="transmembrane region" description="Helical" evidence="8">
    <location>
        <begin position="258"/>
        <end position="277"/>
    </location>
</feature>
<dbReference type="InterPro" id="IPR050186">
    <property type="entry name" value="TPT_transporter"/>
</dbReference>
<dbReference type="GO" id="GO:0005789">
    <property type="term" value="C:endoplasmic reticulum membrane"/>
    <property type="evidence" value="ECO:0007669"/>
    <property type="project" value="UniProtKB-SubCell"/>
</dbReference>
<dbReference type="Proteomes" id="UP000039046">
    <property type="component" value="Unassembled WGS sequence"/>
</dbReference>
<evidence type="ECO:0000313" key="10">
    <source>
        <dbReference type="EMBL" id="CEJ80824.1"/>
    </source>
</evidence>
<feature type="transmembrane region" description="Helical" evidence="8">
    <location>
        <begin position="174"/>
        <end position="194"/>
    </location>
</feature>
<keyword evidence="6 8" id="KW-1133">Transmembrane helix</keyword>
<keyword evidence="7 8" id="KW-0472">Membrane</keyword>
<dbReference type="PANTHER" id="PTHR11132">
    <property type="entry name" value="SOLUTE CARRIER FAMILY 35"/>
    <property type="match status" value="1"/>
</dbReference>
<evidence type="ECO:0000256" key="2">
    <source>
        <dbReference type="ARBA" id="ARBA00004477"/>
    </source>
</evidence>
<feature type="transmembrane region" description="Helical" evidence="8">
    <location>
        <begin position="113"/>
        <end position="133"/>
    </location>
</feature>
<comment type="subunit">
    <text evidence="4">Homooligomer.</text>
</comment>
<dbReference type="Pfam" id="PF03151">
    <property type="entry name" value="TPT"/>
    <property type="match status" value="1"/>
</dbReference>
<comment type="subcellular location">
    <subcellularLocation>
        <location evidence="2">Endoplasmic reticulum membrane</location>
        <topology evidence="2">Multi-pass membrane protein</topology>
    </subcellularLocation>
</comment>
<dbReference type="HOGENOM" id="CLU_022332_0_1_1"/>
<name>A0A0A1T654_9HYPO</name>
<evidence type="ECO:0000259" key="9">
    <source>
        <dbReference type="Pfam" id="PF03151"/>
    </source>
</evidence>
<evidence type="ECO:0000256" key="5">
    <source>
        <dbReference type="ARBA" id="ARBA00022692"/>
    </source>
</evidence>
<evidence type="ECO:0000256" key="4">
    <source>
        <dbReference type="ARBA" id="ARBA00011182"/>
    </source>
</evidence>
<evidence type="ECO:0000256" key="7">
    <source>
        <dbReference type="ARBA" id="ARBA00023136"/>
    </source>
</evidence>
<gene>
    <name evidence="10" type="ORF">VHEMI00983</name>
</gene>
<feature type="transmembrane region" description="Helical" evidence="8">
    <location>
        <begin position="51"/>
        <end position="70"/>
    </location>
</feature>
<evidence type="ECO:0000256" key="1">
    <source>
        <dbReference type="ARBA" id="ARBA00003420"/>
    </source>
</evidence>
<comment type="similarity">
    <text evidence="3">Belongs to the TPT transporter family. SLC35D subfamily.</text>
</comment>
<proteinExistence type="inferred from homology"/>
<comment type="function">
    <text evidence="1">Involved in the import of GDP-mannose from the cytoplasm into the Golgi lumen.</text>
</comment>
<protein>
    <recommendedName>
        <fullName evidence="9">Sugar phosphate transporter domain-containing protein</fullName>
    </recommendedName>
</protein>
<feature type="domain" description="Sugar phosphate transporter" evidence="9">
    <location>
        <begin position="2"/>
        <end position="217"/>
    </location>
</feature>
<organism evidence="10 11">
    <name type="scientific">[Torrubiella] hemipterigena</name>
    <dbReference type="NCBI Taxonomy" id="1531966"/>
    <lineage>
        <taxon>Eukaryota</taxon>
        <taxon>Fungi</taxon>
        <taxon>Dikarya</taxon>
        <taxon>Ascomycota</taxon>
        <taxon>Pezizomycotina</taxon>
        <taxon>Sordariomycetes</taxon>
        <taxon>Hypocreomycetidae</taxon>
        <taxon>Hypocreales</taxon>
        <taxon>Clavicipitaceae</taxon>
        <taxon>Clavicipitaceae incertae sedis</taxon>
        <taxon>'Torrubiella' clade</taxon>
    </lineage>
</organism>
<dbReference type="AlphaFoldDB" id="A0A0A1T654"/>
<dbReference type="EMBL" id="CDHN01000001">
    <property type="protein sequence ID" value="CEJ80824.1"/>
    <property type="molecule type" value="Genomic_DNA"/>
</dbReference>
<reference evidence="10 11" key="1">
    <citation type="journal article" date="2015" name="Genome Announc.">
        <title>Draft Genome Sequence and Gene Annotation of the Entomopathogenic Fungus Verticillium hemipterigenum.</title>
        <authorList>
            <person name="Horn F."/>
            <person name="Habel A."/>
            <person name="Scharf D.H."/>
            <person name="Dworschak J."/>
            <person name="Brakhage A.A."/>
            <person name="Guthke R."/>
            <person name="Hertweck C."/>
            <person name="Linde J."/>
        </authorList>
    </citation>
    <scope>NUCLEOTIDE SEQUENCE [LARGE SCALE GENOMIC DNA]</scope>
</reference>
<accession>A0A0A1T654</accession>
<feature type="transmembrane region" description="Helical" evidence="8">
    <location>
        <begin position="200"/>
        <end position="218"/>
    </location>
</feature>
<dbReference type="InterPro" id="IPR004853">
    <property type="entry name" value="Sugar_P_trans_dom"/>
</dbReference>
<evidence type="ECO:0000256" key="3">
    <source>
        <dbReference type="ARBA" id="ARBA00010425"/>
    </source>
</evidence>
<sequence>MPIGILYTGSLVCSNLVYMYLSVAFIQMLKSASPVAVLFTSWAWGVADPDMAKLINIVVIVIGVGIASFGEVRFSFIGFFYQVGGIVFESMRIVMIQVMLAGEGLRMDPLVGLYYYAPVCAVFNTLVALFTEVPTFEYEDLQRTGFFMLFLNAAVAFILNIASVSLIGKTSGLVLTLTGILKSILLVIISVVIWRTPITLVQSLGYTIAVLGLAYYSLGYDQVVALYDIVTAWLASSYNQYSQLQGSPGSQGYLTKRYIMVGSLGIITIVMLAMVTLSTYGTPVTGDAQVPSS</sequence>
<evidence type="ECO:0000256" key="6">
    <source>
        <dbReference type="ARBA" id="ARBA00022989"/>
    </source>
</evidence>
<evidence type="ECO:0000256" key="8">
    <source>
        <dbReference type="SAM" id="Phobius"/>
    </source>
</evidence>
<evidence type="ECO:0000313" key="11">
    <source>
        <dbReference type="Proteomes" id="UP000039046"/>
    </source>
</evidence>
<feature type="transmembrane region" description="Helical" evidence="8">
    <location>
        <begin position="145"/>
        <end position="167"/>
    </location>
</feature>
<feature type="transmembrane region" description="Helical" evidence="8">
    <location>
        <begin position="17"/>
        <end position="39"/>
    </location>
</feature>
<keyword evidence="5 8" id="KW-0812">Transmembrane</keyword>
<keyword evidence="11" id="KW-1185">Reference proteome</keyword>